<proteinExistence type="predicted"/>
<evidence type="ECO:0000313" key="1">
    <source>
        <dbReference type="EMBL" id="KAJ4723202.1"/>
    </source>
</evidence>
<sequence>MASKDIEGGSVSEIVHEERGRAKSTGKASKERTVSKEMVTSFEARLAKLELSLGDIHERLNALDDQVGDRETDAVAAVIEGRLQQTFDTFAESMRQAMDEFKEMVTERVLPFCRFLAASLAVSRSQRRSTIDLSTSLVPHWILSPETLEDMSDTGESEHSPADSEAATLGNVASFPISLSRTKRYKVRVGRGHSNVIGESSEEGVDQSFFLDDERTSITAEMVAQLRKAYDIPSSRKWTCDLSCDTDIKDVREYVVTNLSETDIVTEERLAKVGLIPPPSSGWPRPARTPSQRAVKGFDGSDKSVATSSGLPPRPKRAKKVEGPGWTPQLAVDLGGILSGHFAHASPALPTLKQVLEFLDSEKGSKVASLNPNQVIDMTSHLFLQFGDKLKEGSTSTSRVAKLEAQLSRLSQKVKDKDDQISKLEDWLGEVRDKVGLMKSQLQAQVDRANELQASVDKLEIEADALVAKFGKDQNPVDAAGSSRQLTSGYPLNLEVSPPHSDQEEDDSEDQDDKGSQSGKGDDA</sequence>
<evidence type="ECO:0000313" key="2">
    <source>
        <dbReference type="Proteomes" id="UP001164539"/>
    </source>
</evidence>
<organism evidence="1 2">
    <name type="scientific">Melia azedarach</name>
    <name type="common">Chinaberry tree</name>
    <dbReference type="NCBI Taxonomy" id="155640"/>
    <lineage>
        <taxon>Eukaryota</taxon>
        <taxon>Viridiplantae</taxon>
        <taxon>Streptophyta</taxon>
        <taxon>Embryophyta</taxon>
        <taxon>Tracheophyta</taxon>
        <taxon>Spermatophyta</taxon>
        <taxon>Magnoliopsida</taxon>
        <taxon>eudicotyledons</taxon>
        <taxon>Gunneridae</taxon>
        <taxon>Pentapetalae</taxon>
        <taxon>rosids</taxon>
        <taxon>malvids</taxon>
        <taxon>Sapindales</taxon>
        <taxon>Meliaceae</taxon>
        <taxon>Melia</taxon>
    </lineage>
</organism>
<dbReference type="EMBL" id="CM051396">
    <property type="protein sequence ID" value="KAJ4723202.1"/>
    <property type="molecule type" value="Genomic_DNA"/>
</dbReference>
<dbReference type="Proteomes" id="UP001164539">
    <property type="component" value="Chromosome 3"/>
</dbReference>
<comment type="caution">
    <text evidence="1">The sequence shown here is derived from an EMBL/GenBank/DDBJ whole genome shotgun (WGS) entry which is preliminary data.</text>
</comment>
<accession>A0ACC1YHD5</accession>
<reference evidence="1 2" key="1">
    <citation type="journal article" date="2023" name="Science">
        <title>Complex scaffold remodeling in plant triterpene biosynthesis.</title>
        <authorList>
            <person name="De La Pena R."/>
            <person name="Hodgson H."/>
            <person name="Liu J.C."/>
            <person name="Stephenson M.J."/>
            <person name="Martin A.C."/>
            <person name="Owen C."/>
            <person name="Harkess A."/>
            <person name="Leebens-Mack J."/>
            <person name="Jimenez L.E."/>
            <person name="Osbourn A."/>
            <person name="Sattely E.S."/>
        </authorList>
    </citation>
    <scope>NUCLEOTIDE SEQUENCE [LARGE SCALE GENOMIC DNA]</scope>
    <source>
        <strain evidence="2">cv. JPN11</strain>
        <tissue evidence="1">Leaf</tissue>
    </source>
</reference>
<keyword evidence="2" id="KW-1185">Reference proteome</keyword>
<name>A0ACC1YHD5_MELAZ</name>
<protein>
    <submittedName>
        <fullName evidence="1">Uncharacterized protein</fullName>
    </submittedName>
</protein>
<gene>
    <name evidence="1" type="ORF">OWV82_006600</name>
</gene>